<dbReference type="InterPro" id="IPR026019">
    <property type="entry name" value="Ribul_P_3_epim"/>
</dbReference>
<evidence type="ECO:0000256" key="14">
    <source>
        <dbReference type="PIRSR" id="PIRSR001461-3"/>
    </source>
</evidence>
<dbReference type="PANTHER" id="PTHR11749">
    <property type="entry name" value="RIBULOSE-5-PHOSPHATE-3-EPIMERASE"/>
    <property type="match status" value="1"/>
</dbReference>
<evidence type="ECO:0000256" key="3">
    <source>
        <dbReference type="ARBA" id="ARBA00001941"/>
    </source>
</evidence>
<proteinExistence type="inferred from homology"/>
<keyword evidence="13" id="KW-0170">Cobalt</keyword>
<dbReference type="NCBIfam" id="NF004076">
    <property type="entry name" value="PRK05581.1-4"/>
    <property type="match status" value="1"/>
</dbReference>
<name>A0A6S6R1R7_9FIRM</name>
<dbReference type="HAMAP" id="MF_02227">
    <property type="entry name" value="RPE"/>
    <property type="match status" value="1"/>
</dbReference>
<comment type="cofactor">
    <cofactor evidence="2">
        <name>Mn(2+)</name>
        <dbReference type="ChEBI" id="CHEBI:29035"/>
    </cofactor>
</comment>
<dbReference type="Pfam" id="PF00834">
    <property type="entry name" value="Ribul_P_3_epim"/>
    <property type="match status" value="1"/>
</dbReference>
<feature type="binding site" evidence="10 13">
    <location>
        <position position="174"/>
    </location>
    <ligand>
        <name>a divalent metal cation</name>
        <dbReference type="ChEBI" id="CHEBI:60240"/>
    </ligand>
</feature>
<protein>
    <recommendedName>
        <fullName evidence="7 10">Ribulose-phosphate 3-epimerase</fullName>
        <ecNumber evidence="7 10">5.1.3.1</ecNumber>
    </recommendedName>
</protein>
<evidence type="ECO:0000256" key="11">
    <source>
        <dbReference type="PIRNR" id="PIRNR001461"/>
    </source>
</evidence>
<feature type="binding site" evidence="10 13">
    <location>
        <position position="32"/>
    </location>
    <ligand>
        <name>a divalent metal cation</name>
        <dbReference type="ChEBI" id="CHEBI:60240"/>
    </ligand>
</feature>
<keyword evidence="16" id="KW-1185">Reference proteome</keyword>
<dbReference type="KEGG" id="acel:acsn021_28480"/>
<feature type="binding site" evidence="10">
    <location>
        <begin position="174"/>
        <end position="176"/>
    </location>
    <ligand>
        <name>substrate</name>
    </ligand>
</feature>
<reference evidence="15 16" key="1">
    <citation type="journal article" date="2016" name="Int. J. Syst. Evol. Microbiol.">
        <title>Descriptions of Anaerotaenia torta gen. nov., sp. nov. and Anaerocolumna cellulosilytica gen. nov., sp. nov. isolated from a methanogenic reactor of cattle waste.</title>
        <authorList>
            <person name="Uek A."/>
            <person name="Ohtaki Y."/>
            <person name="Kaku N."/>
            <person name="Ueki K."/>
        </authorList>
    </citation>
    <scope>NUCLEOTIDE SEQUENCE [LARGE SCALE GENOMIC DNA]</scope>
    <source>
        <strain evidence="15 16">SN021</strain>
    </source>
</reference>
<evidence type="ECO:0000313" key="16">
    <source>
        <dbReference type="Proteomes" id="UP000515561"/>
    </source>
</evidence>
<dbReference type="InterPro" id="IPR013785">
    <property type="entry name" value="Aldolase_TIM"/>
</dbReference>
<comment type="similarity">
    <text evidence="6 10 11">Belongs to the ribulose-phosphate 3-epimerase family.</text>
</comment>
<feature type="binding site" evidence="14">
    <location>
        <position position="176"/>
    </location>
    <ligand>
        <name>substrate</name>
    </ligand>
</feature>
<keyword evidence="9 10" id="KW-0413">Isomerase</keyword>
<dbReference type="PROSITE" id="PS01086">
    <property type="entry name" value="RIBUL_P_3_EPIMER_2"/>
    <property type="match status" value="1"/>
</dbReference>
<comment type="caution">
    <text evidence="10">Lacks conserved residue(s) required for the propagation of feature annotation.</text>
</comment>
<dbReference type="CDD" id="cd00429">
    <property type="entry name" value="RPE"/>
    <property type="match status" value="1"/>
</dbReference>
<dbReference type="SUPFAM" id="SSF51366">
    <property type="entry name" value="Ribulose-phoshate binding barrel"/>
    <property type="match status" value="1"/>
</dbReference>
<feature type="binding site" evidence="14">
    <location>
        <begin position="196"/>
        <end position="197"/>
    </location>
    <ligand>
        <name>substrate</name>
    </ligand>
</feature>
<evidence type="ECO:0000256" key="2">
    <source>
        <dbReference type="ARBA" id="ARBA00001936"/>
    </source>
</evidence>
<comment type="cofactor">
    <cofactor evidence="10 13">
        <name>a divalent metal cation</name>
        <dbReference type="ChEBI" id="CHEBI:60240"/>
    </cofactor>
    <text evidence="10 13">Binds 1 divalent metal cation per subunit.</text>
</comment>
<dbReference type="EC" id="5.1.3.1" evidence="7 10"/>
<comment type="catalytic activity">
    <reaction evidence="1 10 11">
        <text>D-ribulose 5-phosphate = D-xylulose 5-phosphate</text>
        <dbReference type="Rhea" id="RHEA:13677"/>
        <dbReference type="ChEBI" id="CHEBI:57737"/>
        <dbReference type="ChEBI" id="CHEBI:58121"/>
        <dbReference type="EC" id="5.1.3.1"/>
    </reaction>
</comment>
<dbReference type="EMBL" id="AP023367">
    <property type="protein sequence ID" value="BCJ95279.1"/>
    <property type="molecule type" value="Genomic_DNA"/>
</dbReference>
<comment type="pathway">
    <text evidence="10">Carbohydrate degradation.</text>
</comment>
<evidence type="ECO:0000256" key="5">
    <source>
        <dbReference type="ARBA" id="ARBA00001954"/>
    </source>
</evidence>
<dbReference type="GO" id="GO:0019323">
    <property type="term" value="P:pentose catabolic process"/>
    <property type="evidence" value="ECO:0007669"/>
    <property type="project" value="UniProtKB-UniRule"/>
</dbReference>
<feature type="binding site" evidence="10 13">
    <location>
        <position position="65"/>
    </location>
    <ligand>
        <name>a divalent metal cation</name>
        <dbReference type="ChEBI" id="CHEBI:60240"/>
    </ligand>
</feature>
<dbReference type="FunFam" id="3.20.20.70:FF:000004">
    <property type="entry name" value="Ribulose-phosphate 3-epimerase"/>
    <property type="match status" value="1"/>
</dbReference>
<keyword evidence="13" id="KW-0862">Zinc</keyword>
<organism evidence="15 16">
    <name type="scientific">Anaerocolumna cellulosilytica</name>
    <dbReference type="NCBI Taxonomy" id="433286"/>
    <lineage>
        <taxon>Bacteria</taxon>
        <taxon>Bacillati</taxon>
        <taxon>Bacillota</taxon>
        <taxon>Clostridia</taxon>
        <taxon>Lachnospirales</taxon>
        <taxon>Lachnospiraceae</taxon>
        <taxon>Anaerocolumna</taxon>
    </lineage>
</organism>
<comment type="cofactor">
    <cofactor evidence="4">
        <name>Zn(2+)</name>
        <dbReference type="ChEBI" id="CHEBI:29105"/>
    </cofactor>
</comment>
<dbReference type="InterPro" id="IPR000056">
    <property type="entry name" value="Ribul_P_3_epim-like"/>
</dbReference>
<evidence type="ECO:0000256" key="7">
    <source>
        <dbReference type="ARBA" id="ARBA00013188"/>
    </source>
</evidence>
<keyword evidence="13" id="KW-0464">Manganese</keyword>
<dbReference type="Proteomes" id="UP000515561">
    <property type="component" value="Chromosome"/>
</dbReference>
<dbReference type="RefSeq" id="WP_184093974.1">
    <property type="nucleotide sequence ID" value="NZ_AP023367.1"/>
</dbReference>
<feature type="binding site" evidence="10 14">
    <location>
        <position position="65"/>
    </location>
    <ligand>
        <name>substrate</name>
    </ligand>
</feature>
<comment type="cofactor">
    <cofactor evidence="3">
        <name>Co(2+)</name>
        <dbReference type="ChEBI" id="CHEBI:48828"/>
    </cofactor>
</comment>
<feature type="binding site" evidence="10 14">
    <location>
        <begin position="141"/>
        <end position="144"/>
    </location>
    <ligand>
        <name>substrate</name>
    </ligand>
</feature>
<sequence length="217" mass="23345">MYKLAPSILAADFANLGNQIKKVEAAGAEYLHIDVMDGAFVPSISFGIPIIQSIRPLTKLVFDVHLMIEEPIRYLEDFAKAGADIITVHAEACKHLNRTVARIKELGLKAGVSLNPSTSLSTLDYILEDLDMVLLMSVNPGFGGQKFLPFTFDKIRSLRGILDNKNLSVDIEVDGGISSNNVAAVVKAGANVIVAGTAVFGGDIEGNIKGFKEIFKL</sequence>
<feature type="active site" description="Proton donor" evidence="10 12">
    <location>
        <position position="174"/>
    </location>
</feature>
<evidence type="ECO:0000256" key="1">
    <source>
        <dbReference type="ARBA" id="ARBA00001782"/>
    </source>
</evidence>
<dbReference type="Gene3D" id="3.20.20.70">
    <property type="entry name" value="Aldolase class I"/>
    <property type="match status" value="1"/>
</dbReference>
<evidence type="ECO:0000256" key="4">
    <source>
        <dbReference type="ARBA" id="ARBA00001947"/>
    </source>
</evidence>
<comment type="cofactor">
    <cofactor evidence="5">
        <name>Fe(2+)</name>
        <dbReference type="ChEBI" id="CHEBI:29033"/>
    </cofactor>
</comment>
<keyword evidence="10 11" id="KW-0119">Carbohydrate metabolism</keyword>
<dbReference type="GO" id="GO:0004750">
    <property type="term" value="F:D-ribulose-phosphate 3-epimerase activity"/>
    <property type="evidence" value="ECO:0007669"/>
    <property type="project" value="UniProtKB-UniRule"/>
</dbReference>
<feature type="binding site" evidence="10 14">
    <location>
        <position position="7"/>
    </location>
    <ligand>
        <name>substrate</name>
    </ligand>
</feature>
<evidence type="ECO:0000256" key="9">
    <source>
        <dbReference type="ARBA" id="ARBA00023235"/>
    </source>
</evidence>
<evidence type="ECO:0000313" key="15">
    <source>
        <dbReference type="EMBL" id="BCJ95279.1"/>
    </source>
</evidence>
<evidence type="ECO:0000256" key="8">
    <source>
        <dbReference type="ARBA" id="ARBA00022723"/>
    </source>
</evidence>
<keyword evidence="8 10" id="KW-0479">Metal-binding</keyword>
<comment type="function">
    <text evidence="10">Catalyzes the reversible epimerization of D-ribulose 5-phosphate to D-xylulose 5-phosphate.</text>
</comment>
<feature type="binding site" evidence="10 13">
    <location>
        <position position="34"/>
    </location>
    <ligand>
        <name>a divalent metal cation</name>
        <dbReference type="ChEBI" id="CHEBI:60240"/>
    </ligand>
</feature>
<dbReference type="GO" id="GO:0046872">
    <property type="term" value="F:metal ion binding"/>
    <property type="evidence" value="ECO:0007669"/>
    <property type="project" value="UniProtKB-UniRule"/>
</dbReference>
<evidence type="ECO:0000256" key="6">
    <source>
        <dbReference type="ARBA" id="ARBA00009541"/>
    </source>
</evidence>
<accession>A0A6S6R1R7</accession>
<feature type="active site" description="Proton acceptor" evidence="10 12">
    <location>
        <position position="34"/>
    </location>
</feature>
<dbReference type="PIRSF" id="PIRSF001461">
    <property type="entry name" value="RPE"/>
    <property type="match status" value="1"/>
</dbReference>
<evidence type="ECO:0000256" key="12">
    <source>
        <dbReference type="PIRSR" id="PIRSR001461-1"/>
    </source>
</evidence>
<dbReference type="GO" id="GO:0005737">
    <property type="term" value="C:cytoplasm"/>
    <property type="evidence" value="ECO:0007669"/>
    <property type="project" value="UniProtKB-ARBA"/>
</dbReference>
<evidence type="ECO:0000256" key="13">
    <source>
        <dbReference type="PIRSR" id="PIRSR001461-2"/>
    </source>
</evidence>
<gene>
    <name evidence="15" type="primary">rpe1</name>
    <name evidence="10" type="synonym">rpe</name>
    <name evidence="15" type="ORF">acsn021_28480</name>
</gene>
<dbReference type="InterPro" id="IPR011060">
    <property type="entry name" value="RibuloseP-bd_barrel"/>
</dbReference>
<dbReference type="AlphaFoldDB" id="A0A6S6R1R7"/>
<dbReference type="NCBIfam" id="TIGR01163">
    <property type="entry name" value="rpe"/>
    <property type="match status" value="1"/>
</dbReference>
<dbReference type="GO" id="GO:0006098">
    <property type="term" value="P:pentose-phosphate shunt"/>
    <property type="evidence" value="ECO:0007669"/>
    <property type="project" value="UniProtKB-UniRule"/>
</dbReference>
<evidence type="ECO:0000256" key="10">
    <source>
        <dbReference type="HAMAP-Rule" id="MF_02227"/>
    </source>
</evidence>